<reference evidence="2" key="1">
    <citation type="submission" date="2020-01" db="EMBL/GenBank/DDBJ databases">
        <authorList>
            <consortium name="DOE Joint Genome Institute"/>
            <person name="Haridas S."/>
            <person name="Albert R."/>
            <person name="Binder M."/>
            <person name="Bloem J."/>
            <person name="Labutti K."/>
            <person name="Salamov A."/>
            <person name="Andreopoulos B."/>
            <person name="Baker S.E."/>
            <person name="Barry K."/>
            <person name="Bills G."/>
            <person name="Bluhm B.H."/>
            <person name="Cannon C."/>
            <person name="Castanera R."/>
            <person name="Culley D.E."/>
            <person name="Daum C."/>
            <person name="Ezra D."/>
            <person name="Gonzalez J.B."/>
            <person name="Henrissat B."/>
            <person name="Kuo A."/>
            <person name="Liang C."/>
            <person name="Lipzen A."/>
            <person name="Lutzoni F."/>
            <person name="Magnuson J."/>
            <person name="Mondo S."/>
            <person name="Nolan M."/>
            <person name="Ohm R."/>
            <person name="Pangilinan J."/>
            <person name="Park H.-J."/>
            <person name="Ramirez L."/>
            <person name="Alfaro M."/>
            <person name="Sun H."/>
            <person name="Tritt A."/>
            <person name="Yoshinaga Y."/>
            <person name="Zwiers L.-H."/>
            <person name="Turgeon B.G."/>
            <person name="Goodwin S.B."/>
            <person name="Spatafora J.W."/>
            <person name="Crous P.W."/>
            <person name="Grigoriev I.V."/>
        </authorList>
    </citation>
    <scope>NUCLEOTIDE SEQUENCE</scope>
    <source>
        <strain evidence="2">CBS 342.82</strain>
    </source>
</reference>
<proteinExistence type="predicted"/>
<dbReference type="GeneID" id="54357805"/>
<protein>
    <submittedName>
        <fullName evidence="2">Uncharacterized protein</fullName>
    </submittedName>
</protein>
<organism evidence="2">
    <name type="scientific">Dissoconium aciculare CBS 342.82</name>
    <dbReference type="NCBI Taxonomy" id="1314786"/>
    <lineage>
        <taxon>Eukaryota</taxon>
        <taxon>Fungi</taxon>
        <taxon>Dikarya</taxon>
        <taxon>Ascomycota</taxon>
        <taxon>Pezizomycotina</taxon>
        <taxon>Dothideomycetes</taxon>
        <taxon>Dothideomycetidae</taxon>
        <taxon>Mycosphaerellales</taxon>
        <taxon>Dissoconiaceae</taxon>
        <taxon>Dissoconium</taxon>
    </lineage>
</organism>
<dbReference type="AlphaFoldDB" id="A0A6J3MII9"/>
<evidence type="ECO:0000313" key="2">
    <source>
        <dbReference type="RefSeq" id="XP_033464777.1"/>
    </source>
</evidence>
<evidence type="ECO:0000313" key="1">
    <source>
        <dbReference type="Proteomes" id="UP000504637"/>
    </source>
</evidence>
<reference evidence="2" key="2">
    <citation type="submission" date="2020-04" db="EMBL/GenBank/DDBJ databases">
        <authorList>
            <consortium name="NCBI Genome Project"/>
        </authorList>
    </citation>
    <scope>NUCLEOTIDE SEQUENCE</scope>
    <source>
        <strain evidence="2">CBS 342.82</strain>
    </source>
</reference>
<dbReference type="Proteomes" id="UP000504637">
    <property type="component" value="Unplaced"/>
</dbReference>
<reference evidence="2" key="3">
    <citation type="submission" date="2025-08" db="UniProtKB">
        <authorList>
            <consortium name="RefSeq"/>
        </authorList>
    </citation>
    <scope>IDENTIFICATION</scope>
    <source>
        <strain evidence="2">CBS 342.82</strain>
    </source>
</reference>
<gene>
    <name evidence="2" type="ORF">K489DRAFT_25642</name>
</gene>
<keyword evidence="1" id="KW-1185">Reference proteome</keyword>
<name>A0A6J3MII9_9PEZI</name>
<dbReference type="RefSeq" id="XP_033464777.1">
    <property type="nucleotide sequence ID" value="XM_033600006.1"/>
</dbReference>
<sequence>MLRVQYQLPMSGQSIREALSARTVTHLSRHFLVIEESGNAVEVRWIPDVYGREEVRGFVRDFYLKNAHTQPTLPDSTYVAWLPAPRGTSYIAGVVSDDLQNSSSSAWWRRKRSCLYCRWV</sequence>
<accession>A0A6J3MII9</accession>